<dbReference type="Pfam" id="PF09694">
    <property type="entry name" value="Gcw_chp"/>
    <property type="match status" value="1"/>
</dbReference>
<dbReference type="EMBL" id="LMTR01000089">
    <property type="protein sequence ID" value="KWT64693.1"/>
    <property type="molecule type" value="Genomic_DNA"/>
</dbReference>
<dbReference type="RefSeq" id="WP_083509850.1">
    <property type="nucleotide sequence ID" value="NZ_LMTR01000089.1"/>
</dbReference>
<comment type="caution">
    <text evidence="2">The sequence shown here is derived from an EMBL/GenBank/DDBJ whole genome shotgun (WGS) entry which is preliminary data.</text>
</comment>
<dbReference type="InterPro" id="IPR010239">
    <property type="entry name" value="CHP02001"/>
</dbReference>
<reference evidence="2 3" key="1">
    <citation type="submission" date="2015-10" db="EMBL/GenBank/DDBJ databases">
        <title>Transcriptomic analysis of a linuron degrading triple-species bacterial consortium.</title>
        <authorList>
            <person name="Albers P."/>
        </authorList>
    </citation>
    <scope>NUCLEOTIDE SEQUENCE [LARGE SCALE GENOMIC DNA]</scope>
    <source>
        <strain evidence="2 3">WDL6</strain>
    </source>
</reference>
<evidence type="ECO:0000313" key="2">
    <source>
        <dbReference type="EMBL" id="KWT64693.1"/>
    </source>
</evidence>
<protein>
    <submittedName>
        <fullName evidence="2">Uncharacterized protein</fullName>
    </submittedName>
</protein>
<name>A0A120CTI5_HYPSL</name>
<feature type="chain" id="PRO_5007163917" evidence="1">
    <location>
        <begin position="28"/>
        <end position="279"/>
    </location>
</feature>
<dbReference type="PATRIC" id="fig|121290.4.peg.3622"/>
<dbReference type="NCBIfam" id="TIGR02001">
    <property type="entry name" value="gcw_chp"/>
    <property type="match status" value="1"/>
</dbReference>
<dbReference type="STRING" id="121290.APY04_3165"/>
<accession>A0A120CTI5</accession>
<proteinExistence type="predicted"/>
<organism evidence="2 3">
    <name type="scientific">Hyphomicrobium sulfonivorans</name>
    <dbReference type="NCBI Taxonomy" id="121290"/>
    <lineage>
        <taxon>Bacteria</taxon>
        <taxon>Pseudomonadati</taxon>
        <taxon>Pseudomonadota</taxon>
        <taxon>Alphaproteobacteria</taxon>
        <taxon>Hyphomicrobiales</taxon>
        <taxon>Hyphomicrobiaceae</taxon>
        <taxon>Hyphomicrobium</taxon>
    </lineage>
</organism>
<sequence length="279" mass="30046">MTKISKLAGACGAAGLALVALSGSAFADGYEGYQVAAPAVEPAREFTYSFNLAATSDYIFRGFSQSSRDPVLQGGADIGYGIFYAGYWVSGVDFDNGVRPYTTGGNANAEMNLYGGFKPTWNGAEFDFGVIYYFYPGASDRGGELDMVEFKAGVSGNLIPNLATGLTIFWSPEYTGETGSVWTFQGNAGYEFRKIGIFTPTINGTLGYQIGDNTNYRAAFGNGRDNYLYWNAGLDLAVENINFDFRYWDTNVSNSGAFCDGPVFQCGSAFVFSIKVTVP</sequence>
<dbReference type="OrthoDB" id="9793561at2"/>
<keyword evidence="1" id="KW-0732">Signal</keyword>
<evidence type="ECO:0000313" key="3">
    <source>
        <dbReference type="Proteomes" id="UP000059074"/>
    </source>
</evidence>
<gene>
    <name evidence="2" type="ORF">APY04_3165</name>
</gene>
<dbReference type="AlphaFoldDB" id="A0A120CTI5"/>
<keyword evidence="3" id="KW-1185">Reference proteome</keyword>
<evidence type="ECO:0000256" key="1">
    <source>
        <dbReference type="SAM" id="SignalP"/>
    </source>
</evidence>
<dbReference type="Proteomes" id="UP000059074">
    <property type="component" value="Unassembled WGS sequence"/>
</dbReference>
<feature type="signal peptide" evidence="1">
    <location>
        <begin position="1"/>
        <end position="27"/>
    </location>
</feature>